<accession>A0A388L3S2</accession>
<organism evidence="1 2">
    <name type="scientific">Chara braunii</name>
    <name type="common">Braun's stonewort</name>
    <dbReference type="NCBI Taxonomy" id="69332"/>
    <lineage>
        <taxon>Eukaryota</taxon>
        <taxon>Viridiplantae</taxon>
        <taxon>Streptophyta</taxon>
        <taxon>Charophyceae</taxon>
        <taxon>Charales</taxon>
        <taxon>Characeae</taxon>
        <taxon>Chara</taxon>
    </lineage>
</organism>
<dbReference type="AlphaFoldDB" id="A0A388L3S2"/>
<name>A0A388L3S2_CHABU</name>
<reference evidence="1 2" key="1">
    <citation type="journal article" date="2018" name="Cell">
        <title>The Chara Genome: Secondary Complexity and Implications for Plant Terrestrialization.</title>
        <authorList>
            <person name="Nishiyama T."/>
            <person name="Sakayama H."/>
            <person name="Vries J.D."/>
            <person name="Buschmann H."/>
            <person name="Saint-Marcoux D."/>
            <person name="Ullrich K.K."/>
            <person name="Haas F.B."/>
            <person name="Vanderstraeten L."/>
            <person name="Becker D."/>
            <person name="Lang D."/>
            <person name="Vosolsobe S."/>
            <person name="Rombauts S."/>
            <person name="Wilhelmsson P.K.I."/>
            <person name="Janitza P."/>
            <person name="Kern R."/>
            <person name="Heyl A."/>
            <person name="Rumpler F."/>
            <person name="Villalobos L.I.A.C."/>
            <person name="Clay J.M."/>
            <person name="Skokan R."/>
            <person name="Toyoda A."/>
            <person name="Suzuki Y."/>
            <person name="Kagoshima H."/>
            <person name="Schijlen E."/>
            <person name="Tajeshwar N."/>
            <person name="Catarino B."/>
            <person name="Hetherington A.J."/>
            <person name="Saltykova A."/>
            <person name="Bonnot C."/>
            <person name="Breuninger H."/>
            <person name="Symeonidi A."/>
            <person name="Radhakrishnan G.V."/>
            <person name="Van Nieuwerburgh F."/>
            <person name="Deforce D."/>
            <person name="Chang C."/>
            <person name="Karol K.G."/>
            <person name="Hedrich R."/>
            <person name="Ulvskov P."/>
            <person name="Glockner G."/>
            <person name="Delwiche C.F."/>
            <person name="Petrasek J."/>
            <person name="Van de Peer Y."/>
            <person name="Friml J."/>
            <person name="Beilby M."/>
            <person name="Dolan L."/>
            <person name="Kohara Y."/>
            <person name="Sugano S."/>
            <person name="Fujiyama A."/>
            <person name="Delaux P.-M."/>
            <person name="Quint M."/>
            <person name="TheiBen G."/>
            <person name="Hagemann M."/>
            <person name="Harholt J."/>
            <person name="Dunand C."/>
            <person name="Zachgo S."/>
            <person name="Langdale J."/>
            <person name="Maumus F."/>
            <person name="Straeten D.V.D."/>
            <person name="Gould S.B."/>
            <person name="Rensing S.A."/>
        </authorList>
    </citation>
    <scope>NUCLEOTIDE SEQUENCE [LARGE SCALE GENOMIC DNA]</scope>
    <source>
        <strain evidence="1 2">S276</strain>
    </source>
</reference>
<sequence length="317" mass="36255">MVRLPSGELAWKREGEQIRDQFVHIRYTSRLMEAVPQRRLVLDALRQVVGEKSASWLDVVVIGWRYGELLGARLCKPGKVFKKFRLDGWEADYRPDHCACGDGRQVDFLSTAAIRLLPREGYPPVITNDTGITNNGQLRLMMNARLYHIPLRALDEGFAIREIEEALDAILTTRCCDAELTMAEETQVKKLVIMEAKSRMRDYYANHMHIVKEPINGLAVRREIEWITDRFLVCPTDKAPHTPTFVCINFISRLALERLLGPDLVPVEEAPALVGTRFLQEAASFVPVAHLEDIMPLPYLMAVYKAHKEAFRWITNT</sequence>
<proteinExistence type="predicted"/>
<gene>
    <name evidence="1" type="ORF">CBR_g23284</name>
</gene>
<evidence type="ECO:0000313" key="1">
    <source>
        <dbReference type="EMBL" id="GBG76954.1"/>
    </source>
</evidence>
<dbReference type="Proteomes" id="UP000265515">
    <property type="component" value="Unassembled WGS sequence"/>
</dbReference>
<protein>
    <submittedName>
        <fullName evidence="1">Uncharacterized protein</fullName>
    </submittedName>
</protein>
<evidence type="ECO:0000313" key="2">
    <source>
        <dbReference type="Proteomes" id="UP000265515"/>
    </source>
</evidence>
<dbReference type="Gramene" id="GBG76954">
    <property type="protein sequence ID" value="GBG76954"/>
    <property type="gene ID" value="CBR_g23284"/>
</dbReference>
<keyword evidence="2" id="KW-1185">Reference proteome</keyword>
<comment type="caution">
    <text evidence="1">The sequence shown here is derived from an EMBL/GenBank/DDBJ whole genome shotgun (WGS) entry which is preliminary data.</text>
</comment>
<dbReference type="EMBL" id="BFEA01000257">
    <property type="protein sequence ID" value="GBG76954.1"/>
    <property type="molecule type" value="Genomic_DNA"/>
</dbReference>